<evidence type="ECO:0000313" key="2">
    <source>
        <dbReference type="Proteomes" id="UP000807769"/>
    </source>
</evidence>
<keyword evidence="2" id="KW-1185">Reference proteome</keyword>
<proteinExistence type="predicted"/>
<dbReference type="RefSeq" id="XP_041190283.1">
    <property type="nucleotide sequence ID" value="XM_041329246.1"/>
</dbReference>
<dbReference type="Proteomes" id="UP000807769">
    <property type="component" value="Unassembled WGS sequence"/>
</dbReference>
<feature type="non-terminal residue" evidence="1">
    <location>
        <position position="78"/>
    </location>
</feature>
<gene>
    <name evidence="1" type="ORF">BJ212DRAFT_1211907</name>
</gene>
<accession>A0A9P7JAW7</accession>
<sequence>WKDVAIVSMFSLPDKDLLDLSCHTVSSCQLEEDDIRIIDLKSILSVVGMIPHKPTLPSGVTEDHYFMVEKPGLDIATF</sequence>
<organism evidence="1 2">
    <name type="scientific">Suillus subaureus</name>
    <dbReference type="NCBI Taxonomy" id="48587"/>
    <lineage>
        <taxon>Eukaryota</taxon>
        <taxon>Fungi</taxon>
        <taxon>Dikarya</taxon>
        <taxon>Basidiomycota</taxon>
        <taxon>Agaricomycotina</taxon>
        <taxon>Agaricomycetes</taxon>
        <taxon>Agaricomycetidae</taxon>
        <taxon>Boletales</taxon>
        <taxon>Suillineae</taxon>
        <taxon>Suillaceae</taxon>
        <taxon>Suillus</taxon>
    </lineage>
</organism>
<comment type="caution">
    <text evidence="1">The sequence shown here is derived from an EMBL/GenBank/DDBJ whole genome shotgun (WGS) entry which is preliminary data.</text>
</comment>
<name>A0A9P7JAW7_9AGAM</name>
<reference evidence="1" key="1">
    <citation type="journal article" date="2020" name="New Phytol.">
        <title>Comparative genomics reveals dynamic genome evolution in host specialist ectomycorrhizal fungi.</title>
        <authorList>
            <person name="Lofgren L.A."/>
            <person name="Nguyen N.H."/>
            <person name="Vilgalys R."/>
            <person name="Ruytinx J."/>
            <person name="Liao H.L."/>
            <person name="Branco S."/>
            <person name="Kuo A."/>
            <person name="LaButti K."/>
            <person name="Lipzen A."/>
            <person name="Andreopoulos W."/>
            <person name="Pangilinan J."/>
            <person name="Riley R."/>
            <person name="Hundley H."/>
            <person name="Na H."/>
            <person name="Barry K."/>
            <person name="Grigoriev I.V."/>
            <person name="Stajich J.E."/>
            <person name="Kennedy P.G."/>
        </authorList>
    </citation>
    <scope>NUCLEOTIDE SEQUENCE</scope>
    <source>
        <strain evidence="1">MN1</strain>
    </source>
</reference>
<dbReference type="AlphaFoldDB" id="A0A9P7JAW7"/>
<protein>
    <submittedName>
        <fullName evidence="1">Uncharacterized protein</fullName>
    </submittedName>
</protein>
<dbReference type="GeneID" id="64623263"/>
<feature type="non-terminal residue" evidence="1">
    <location>
        <position position="1"/>
    </location>
</feature>
<dbReference type="OrthoDB" id="2669721at2759"/>
<dbReference type="EMBL" id="JABBWG010000028">
    <property type="protein sequence ID" value="KAG1811862.1"/>
    <property type="molecule type" value="Genomic_DNA"/>
</dbReference>
<evidence type="ECO:0000313" key="1">
    <source>
        <dbReference type="EMBL" id="KAG1811862.1"/>
    </source>
</evidence>